<name>A0A1W0E2Z4_9MICR</name>
<organism evidence="3 4">
    <name type="scientific">Ecytonucleospora hepatopenaei</name>
    <dbReference type="NCBI Taxonomy" id="646526"/>
    <lineage>
        <taxon>Eukaryota</taxon>
        <taxon>Fungi</taxon>
        <taxon>Fungi incertae sedis</taxon>
        <taxon>Microsporidia</taxon>
        <taxon>Enterocytozoonidae</taxon>
        <taxon>Ecytonucleospora</taxon>
    </lineage>
</organism>
<gene>
    <name evidence="3" type="ORF">EHP00_1783</name>
</gene>
<proteinExistence type="predicted"/>
<dbReference type="Proteomes" id="UP000192758">
    <property type="component" value="Unassembled WGS sequence"/>
</dbReference>
<comment type="caution">
    <text evidence="3">The sequence shown here is derived from an EMBL/GenBank/DDBJ whole genome shotgun (WGS) entry which is preliminary data.</text>
</comment>
<feature type="region of interest" description="Disordered" evidence="1">
    <location>
        <begin position="211"/>
        <end position="302"/>
    </location>
</feature>
<dbReference type="EMBL" id="MNPJ01000027">
    <property type="protein sequence ID" value="OQS53603.1"/>
    <property type="molecule type" value="Genomic_DNA"/>
</dbReference>
<evidence type="ECO:0000256" key="1">
    <source>
        <dbReference type="SAM" id="MobiDB-lite"/>
    </source>
</evidence>
<feature type="compositionally biased region" description="Low complexity" evidence="1">
    <location>
        <begin position="247"/>
        <end position="263"/>
    </location>
</feature>
<feature type="signal peptide" evidence="2">
    <location>
        <begin position="1"/>
        <end position="19"/>
    </location>
</feature>
<keyword evidence="4" id="KW-1185">Reference proteome</keyword>
<protein>
    <submittedName>
        <fullName evidence="3">Uncharacterized protein</fullName>
    </submittedName>
</protein>
<feature type="chain" id="PRO_5013275051" evidence="2">
    <location>
        <begin position="20"/>
        <end position="302"/>
    </location>
</feature>
<sequence>MFLIINGLFFINFLINVTCSDSSSSSDISIFDDPDFKKQMKKLLEQYKKREERKKVTKVSKSKKPESTGNLYDALELYKDQKDDSELSEETQLIHNREQLIKDLEKVRETEKHKEKEFNMQIKIEESQKLIIDCNPPLDQRADLLKNYFRETLPAIEGEDEPMEVDSEYLREIMDNSIKEKENKKLEKEKRKSSCTVSAIPLKYKKIDGDDKYSKAKCHENKKDEEKASSSGQKAHKSDTDENSNESNKSGTSTKTQSSGAGSMIETLEEQEKNDFFYPDETAENTESNKESEEEELSSIEN</sequence>
<accession>A0A1W0E2Z4</accession>
<feature type="compositionally biased region" description="Basic and acidic residues" evidence="1">
    <location>
        <begin position="211"/>
        <end position="228"/>
    </location>
</feature>
<dbReference type="VEuPathDB" id="MicrosporidiaDB:EHP00_1783"/>
<dbReference type="AlphaFoldDB" id="A0A1W0E2Z4"/>
<evidence type="ECO:0000256" key="2">
    <source>
        <dbReference type="SAM" id="SignalP"/>
    </source>
</evidence>
<feature type="compositionally biased region" description="Acidic residues" evidence="1">
    <location>
        <begin position="292"/>
        <end position="302"/>
    </location>
</feature>
<evidence type="ECO:0000313" key="4">
    <source>
        <dbReference type="Proteomes" id="UP000192758"/>
    </source>
</evidence>
<keyword evidence="2" id="KW-0732">Signal</keyword>
<evidence type="ECO:0000313" key="3">
    <source>
        <dbReference type="EMBL" id="OQS53603.1"/>
    </source>
</evidence>
<reference evidence="3 4" key="1">
    <citation type="journal article" date="2017" name="Environ. Microbiol.">
        <title>Decay of the glycolytic pathway and adaptation to intranuclear parasitism within Enterocytozoonidae microsporidia.</title>
        <authorList>
            <person name="Wiredu Boakye D."/>
            <person name="Jaroenlak P."/>
            <person name="Prachumwat A."/>
            <person name="Williams T.A."/>
            <person name="Bateman K.S."/>
            <person name="Itsathitphaisarn O."/>
            <person name="Sritunyalucksana K."/>
            <person name="Paszkiewicz K.H."/>
            <person name="Moore K.A."/>
            <person name="Stentiford G.D."/>
            <person name="Williams B.A."/>
        </authorList>
    </citation>
    <scope>NUCLEOTIDE SEQUENCE [LARGE SCALE GENOMIC DNA]</scope>
    <source>
        <strain evidence="3 4">TH1</strain>
    </source>
</reference>